<name>A0AAW6XZ26_STRAG</name>
<dbReference type="EMBL" id="JASOIH010000130">
    <property type="protein sequence ID" value="MDK6900469.1"/>
    <property type="molecule type" value="Genomic_DNA"/>
</dbReference>
<evidence type="ECO:0000313" key="1">
    <source>
        <dbReference type="EMBL" id="MDK6900469.1"/>
    </source>
</evidence>
<dbReference type="Proteomes" id="UP001230629">
    <property type="component" value="Unassembled WGS sequence"/>
</dbReference>
<dbReference type="RefSeq" id="WP_101485787.1">
    <property type="nucleotide sequence ID" value="NZ_JASOGD010000038.1"/>
</dbReference>
<reference evidence="1" key="1">
    <citation type="submission" date="2023-05" db="EMBL/GenBank/DDBJ databases">
        <title>Cataloging the Phylogenetic Diversity of Human Bladder Bacteria.</title>
        <authorList>
            <person name="Du J."/>
        </authorList>
    </citation>
    <scope>NUCLEOTIDE SEQUENCE</scope>
    <source>
        <strain evidence="1">UMB8703</strain>
    </source>
</reference>
<proteinExistence type="predicted"/>
<gene>
    <name evidence="1" type="ORF">QP229_10965</name>
</gene>
<dbReference type="AlphaFoldDB" id="A0AAW6XZ26"/>
<comment type="caution">
    <text evidence="1">The sequence shown here is derived from an EMBL/GenBank/DDBJ whole genome shotgun (WGS) entry which is preliminary data.</text>
</comment>
<sequence length="67" mass="7399">MREVEEIEAAKMAIDLLTDGMHRIAGGSPYSMSCQQISFSNALASARDILRIGVATYRMDIQGYETD</sequence>
<accession>A0AAW6XZ26</accession>
<organism evidence="1 2">
    <name type="scientific">Streptococcus agalactiae</name>
    <dbReference type="NCBI Taxonomy" id="1311"/>
    <lineage>
        <taxon>Bacteria</taxon>
        <taxon>Bacillati</taxon>
        <taxon>Bacillota</taxon>
        <taxon>Bacilli</taxon>
        <taxon>Lactobacillales</taxon>
        <taxon>Streptococcaceae</taxon>
        <taxon>Streptococcus</taxon>
    </lineage>
</organism>
<evidence type="ECO:0000313" key="2">
    <source>
        <dbReference type="Proteomes" id="UP001230629"/>
    </source>
</evidence>
<protein>
    <submittedName>
        <fullName evidence="1">Uncharacterized protein</fullName>
    </submittedName>
</protein>